<evidence type="ECO:0000256" key="1">
    <source>
        <dbReference type="ARBA" id="ARBA00004496"/>
    </source>
</evidence>
<evidence type="ECO:0000256" key="4">
    <source>
        <dbReference type="ARBA" id="ARBA00022694"/>
    </source>
</evidence>
<dbReference type="SUPFAM" id="SSF56037">
    <property type="entry name" value="PheT/TilS domain"/>
    <property type="match status" value="1"/>
</dbReference>
<dbReference type="PATRIC" id="fig|1423730.4.peg.2181"/>
<comment type="similarity">
    <text evidence="8">Belongs to the tRNA(Ile)-lysidine synthase family.</text>
</comment>
<dbReference type="InterPro" id="IPR012796">
    <property type="entry name" value="Lysidine-tRNA-synth_C"/>
</dbReference>
<organism evidence="10 11">
    <name type="scientific">Lacticaseibacillus camelliae DSM 22697 = JCM 13995</name>
    <dbReference type="NCBI Taxonomy" id="1423730"/>
    <lineage>
        <taxon>Bacteria</taxon>
        <taxon>Bacillati</taxon>
        <taxon>Bacillota</taxon>
        <taxon>Bacilli</taxon>
        <taxon>Lactobacillales</taxon>
        <taxon>Lactobacillaceae</taxon>
        <taxon>Lacticaseibacillus</taxon>
    </lineage>
</organism>
<protein>
    <recommendedName>
        <fullName evidence="8">tRNA(Ile)-lysidine synthase</fullName>
        <ecNumber evidence="8">6.3.4.19</ecNumber>
    </recommendedName>
    <alternativeName>
        <fullName evidence="8">tRNA(Ile)-2-lysyl-cytidine synthase</fullName>
    </alternativeName>
    <alternativeName>
        <fullName evidence="8">tRNA(Ile)-lysidine synthetase</fullName>
    </alternativeName>
</protein>
<dbReference type="Proteomes" id="UP000050865">
    <property type="component" value="Unassembled WGS sequence"/>
</dbReference>
<evidence type="ECO:0000256" key="2">
    <source>
        <dbReference type="ARBA" id="ARBA00022490"/>
    </source>
</evidence>
<keyword evidence="11" id="KW-1185">Reference proteome</keyword>
<dbReference type="GO" id="GO:0005524">
    <property type="term" value="F:ATP binding"/>
    <property type="evidence" value="ECO:0007669"/>
    <property type="project" value="UniProtKB-UniRule"/>
</dbReference>
<keyword evidence="4 8" id="KW-0819">tRNA processing</keyword>
<keyword evidence="6 8" id="KW-0067">ATP-binding</keyword>
<proteinExistence type="inferred from homology"/>
<feature type="domain" description="Lysidine-tRNA(Ile) synthetase C-terminal" evidence="9">
    <location>
        <begin position="357"/>
        <end position="428"/>
    </location>
</feature>
<feature type="binding site" evidence="8">
    <location>
        <begin position="24"/>
        <end position="29"/>
    </location>
    <ligand>
        <name>ATP</name>
        <dbReference type="ChEBI" id="CHEBI:30616"/>
    </ligand>
</feature>
<dbReference type="InterPro" id="IPR012094">
    <property type="entry name" value="tRNA_Ile_lys_synt"/>
</dbReference>
<evidence type="ECO:0000259" key="9">
    <source>
        <dbReference type="SMART" id="SM00977"/>
    </source>
</evidence>
<dbReference type="GO" id="GO:0005737">
    <property type="term" value="C:cytoplasm"/>
    <property type="evidence" value="ECO:0007669"/>
    <property type="project" value="UniProtKB-SubCell"/>
</dbReference>
<dbReference type="Gene3D" id="3.40.50.620">
    <property type="entry name" value="HUPs"/>
    <property type="match status" value="1"/>
</dbReference>
<gene>
    <name evidence="8" type="primary">tilS</name>
    <name evidence="10" type="ORF">FC75_GL002099</name>
</gene>
<dbReference type="GO" id="GO:0032267">
    <property type="term" value="F:tRNA(Ile)-lysidine synthase activity"/>
    <property type="evidence" value="ECO:0007669"/>
    <property type="project" value="UniProtKB-EC"/>
</dbReference>
<keyword evidence="3 8" id="KW-0436">Ligase</keyword>
<comment type="subcellular location">
    <subcellularLocation>
        <location evidence="1 8">Cytoplasm</location>
    </subcellularLocation>
</comment>
<evidence type="ECO:0000256" key="7">
    <source>
        <dbReference type="ARBA" id="ARBA00048539"/>
    </source>
</evidence>
<comment type="function">
    <text evidence="8">Ligates lysine onto the cytidine present at position 34 of the AUA codon-specific tRNA(Ile) that contains the anticodon CAU, in an ATP-dependent manner. Cytidine is converted to lysidine, thus changing the amino acid specificity of the tRNA from methionine to isoleucine.</text>
</comment>
<dbReference type="STRING" id="1423730.FC75_GL002099"/>
<dbReference type="GO" id="GO:0006400">
    <property type="term" value="P:tRNA modification"/>
    <property type="evidence" value="ECO:0007669"/>
    <property type="project" value="UniProtKB-UniRule"/>
</dbReference>
<keyword evidence="5 8" id="KW-0547">Nucleotide-binding</keyword>
<dbReference type="InterPro" id="IPR012795">
    <property type="entry name" value="tRNA_Ile_lys_synt_N"/>
</dbReference>
<evidence type="ECO:0000256" key="8">
    <source>
        <dbReference type="HAMAP-Rule" id="MF_01161"/>
    </source>
</evidence>
<accession>A0A0R2FEX0</accession>
<evidence type="ECO:0000313" key="10">
    <source>
        <dbReference type="EMBL" id="KRN25963.1"/>
    </source>
</evidence>
<evidence type="ECO:0000256" key="3">
    <source>
        <dbReference type="ARBA" id="ARBA00022598"/>
    </source>
</evidence>
<keyword evidence="2 8" id="KW-0963">Cytoplasm</keyword>
<dbReference type="PANTHER" id="PTHR43033:SF1">
    <property type="entry name" value="TRNA(ILE)-LYSIDINE SYNTHASE-RELATED"/>
    <property type="match status" value="1"/>
</dbReference>
<dbReference type="HAMAP" id="MF_01161">
    <property type="entry name" value="tRNA_Ile_lys_synt"/>
    <property type="match status" value="1"/>
</dbReference>
<evidence type="ECO:0000313" key="11">
    <source>
        <dbReference type="Proteomes" id="UP000050865"/>
    </source>
</evidence>
<dbReference type="EC" id="6.3.4.19" evidence="8"/>
<evidence type="ECO:0000256" key="5">
    <source>
        <dbReference type="ARBA" id="ARBA00022741"/>
    </source>
</evidence>
<dbReference type="PANTHER" id="PTHR43033">
    <property type="entry name" value="TRNA(ILE)-LYSIDINE SYNTHASE-RELATED"/>
    <property type="match status" value="1"/>
</dbReference>
<name>A0A0R2FEX0_9LACO</name>
<dbReference type="Pfam" id="PF01171">
    <property type="entry name" value="ATP_bind_3"/>
    <property type="match status" value="1"/>
</dbReference>
<evidence type="ECO:0000256" key="6">
    <source>
        <dbReference type="ARBA" id="ARBA00022840"/>
    </source>
</evidence>
<reference evidence="10 11" key="1">
    <citation type="journal article" date="2015" name="Genome Announc.">
        <title>Expanding the biotechnology potential of lactobacilli through comparative genomics of 213 strains and associated genera.</title>
        <authorList>
            <person name="Sun Z."/>
            <person name="Harris H.M."/>
            <person name="McCann A."/>
            <person name="Guo C."/>
            <person name="Argimon S."/>
            <person name="Zhang W."/>
            <person name="Yang X."/>
            <person name="Jeffery I.B."/>
            <person name="Cooney J.C."/>
            <person name="Kagawa T.F."/>
            <person name="Liu W."/>
            <person name="Song Y."/>
            <person name="Salvetti E."/>
            <person name="Wrobel A."/>
            <person name="Rasinkangas P."/>
            <person name="Parkhill J."/>
            <person name="Rea M.C."/>
            <person name="O'Sullivan O."/>
            <person name="Ritari J."/>
            <person name="Douillard F.P."/>
            <person name="Paul Ross R."/>
            <person name="Yang R."/>
            <person name="Briner A.E."/>
            <person name="Felis G.E."/>
            <person name="de Vos W.M."/>
            <person name="Barrangou R."/>
            <person name="Klaenhammer T.R."/>
            <person name="Caufield P.W."/>
            <person name="Cui Y."/>
            <person name="Zhang H."/>
            <person name="O'Toole P.W."/>
        </authorList>
    </citation>
    <scope>NUCLEOTIDE SEQUENCE [LARGE SCALE GENOMIC DNA]</scope>
    <source>
        <strain evidence="10 11">DSM 22697</strain>
    </source>
</reference>
<dbReference type="NCBIfam" id="TIGR02432">
    <property type="entry name" value="lysidine_TilS_N"/>
    <property type="match status" value="1"/>
</dbReference>
<sequence>MRSAEQLIAPFHLPVGQRVVLAVSGGVDSTVLMNLLSVLHPHRLQLTVATFDHRLRPTSAAEQAQVVQAAEALKLPVKTGAWAVADHPAHGLEAAARKARYAFLRQVAKAVGASVLMTAHHADDQLETLLFRLARSGSVTGMTGIAPMRRWGDLLVVRPLLTVPKAALVAYAAEAKLAYCQDDSNLDVHYARNRLRRDAVPAMKAVNAGVLQHAGRFSRDLEATMLLAQRQVNEMLPPNAAAPLDWHRYADEPEAIQQLLLTSALTRWHVQVKPPVQAALLGALAAGRGTKQFDVAGGRKVVAAYGQLSVRGADAHPGAVTLKDLNRWYSVGRCQFGVFTHLPAGARKLAAVPVAPVLLRTRRPHDEVQLANGQHQLLRRFFINQKIPQPARSLRLVAAAGNQVFWVEGIAPRQLFAGSQTDILQTVLAMKSDTKDEAAHE</sequence>
<dbReference type="InterPro" id="IPR014729">
    <property type="entry name" value="Rossmann-like_a/b/a_fold"/>
</dbReference>
<dbReference type="SMART" id="SM00977">
    <property type="entry name" value="TilS_C"/>
    <property type="match status" value="1"/>
</dbReference>
<dbReference type="SUPFAM" id="SSF52402">
    <property type="entry name" value="Adenine nucleotide alpha hydrolases-like"/>
    <property type="match status" value="1"/>
</dbReference>
<comment type="domain">
    <text evidence="8">The N-terminal region contains the highly conserved SGGXDS motif, predicted to be a P-loop motif involved in ATP binding.</text>
</comment>
<dbReference type="AlphaFoldDB" id="A0A0R2FEX0"/>
<comment type="caution">
    <text evidence="10">The sequence shown here is derived from an EMBL/GenBank/DDBJ whole genome shotgun (WGS) entry which is preliminary data.</text>
</comment>
<dbReference type="CDD" id="cd01992">
    <property type="entry name" value="TilS_N"/>
    <property type="match status" value="1"/>
</dbReference>
<dbReference type="RefSeq" id="WP_056988729.1">
    <property type="nucleotide sequence ID" value="NZ_AYZJ01000002.1"/>
</dbReference>
<comment type="catalytic activity">
    <reaction evidence="7 8">
        <text>cytidine(34) in tRNA(Ile2) + L-lysine + ATP = lysidine(34) in tRNA(Ile2) + AMP + diphosphate + H(+)</text>
        <dbReference type="Rhea" id="RHEA:43744"/>
        <dbReference type="Rhea" id="RHEA-COMP:10625"/>
        <dbReference type="Rhea" id="RHEA-COMP:10670"/>
        <dbReference type="ChEBI" id="CHEBI:15378"/>
        <dbReference type="ChEBI" id="CHEBI:30616"/>
        <dbReference type="ChEBI" id="CHEBI:32551"/>
        <dbReference type="ChEBI" id="CHEBI:33019"/>
        <dbReference type="ChEBI" id="CHEBI:82748"/>
        <dbReference type="ChEBI" id="CHEBI:83665"/>
        <dbReference type="ChEBI" id="CHEBI:456215"/>
        <dbReference type="EC" id="6.3.4.19"/>
    </reaction>
</comment>
<dbReference type="EMBL" id="AYZJ01000002">
    <property type="protein sequence ID" value="KRN25963.1"/>
    <property type="molecule type" value="Genomic_DNA"/>
</dbReference>
<dbReference type="InterPro" id="IPR011063">
    <property type="entry name" value="TilS/TtcA_N"/>
</dbReference>